<dbReference type="PANTHER" id="PTHR46480">
    <property type="entry name" value="F20B24.22"/>
    <property type="match status" value="1"/>
</dbReference>
<dbReference type="OrthoDB" id="427456at2759"/>
<dbReference type="Proteomes" id="UP000230002">
    <property type="component" value="Unassembled WGS sequence"/>
</dbReference>
<keyword evidence="8 12" id="KW-0472">Membrane</keyword>
<dbReference type="Gene3D" id="1.20.120.350">
    <property type="entry name" value="Voltage-gated potassium channels. Chain C"/>
    <property type="match status" value="1"/>
</dbReference>
<dbReference type="GO" id="GO:0030171">
    <property type="term" value="F:voltage-gated proton channel activity"/>
    <property type="evidence" value="ECO:0007669"/>
    <property type="project" value="InterPro"/>
</dbReference>
<gene>
    <name evidence="13" type="ORF">GSI_13885</name>
</gene>
<evidence type="ECO:0000256" key="6">
    <source>
        <dbReference type="ARBA" id="ARBA00022989"/>
    </source>
</evidence>
<feature type="transmembrane region" description="Helical" evidence="12">
    <location>
        <begin position="127"/>
        <end position="146"/>
    </location>
</feature>
<evidence type="ECO:0000313" key="13">
    <source>
        <dbReference type="EMBL" id="PIL24133.1"/>
    </source>
</evidence>
<keyword evidence="10" id="KW-0175">Coiled coil</keyword>
<dbReference type="STRING" id="1077348.A0A2G8RRK7"/>
<sequence>MSEQDPLLPTSNAQNAENRLVSQSPPPGTRYQRAKARTAEFLESDPLHYLVITLVLIDSACVLADLTYTFLSEDCTPIEGPDAPWWLGVLAHVSLAITTLFLVEIPASIWALGARKFNPFSGQPHAALHFFDAIVIITTFVLEVILRGRERELASLLVVLRLWRLVKLVQGIAVSAGELQEEQASALADTQEELKQALLSLQETRAENKQLRARLSRYEGDEDGQARDEL</sequence>
<feature type="compositionally biased region" description="Polar residues" evidence="11">
    <location>
        <begin position="1"/>
        <end position="23"/>
    </location>
</feature>
<evidence type="ECO:0000256" key="7">
    <source>
        <dbReference type="ARBA" id="ARBA00023065"/>
    </source>
</evidence>
<keyword evidence="2" id="KW-0813">Transport</keyword>
<feature type="region of interest" description="Disordered" evidence="11">
    <location>
        <begin position="1"/>
        <end position="29"/>
    </location>
</feature>
<comment type="subcellular location">
    <subcellularLocation>
        <location evidence="1">Cell membrane</location>
        <topology evidence="1">Multi-pass membrane protein</topology>
    </subcellularLocation>
</comment>
<evidence type="ECO:0000313" key="14">
    <source>
        <dbReference type="Proteomes" id="UP000230002"/>
    </source>
</evidence>
<feature type="transmembrane region" description="Helical" evidence="12">
    <location>
        <begin position="83"/>
        <end position="107"/>
    </location>
</feature>
<keyword evidence="9" id="KW-0407">Ion channel</keyword>
<evidence type="ECO:0000256" key="10">
    <source>
        <dbReference type="SAM" id="Coils"/>
    </source>
</evidence>
<protein>
    <submittedName>
        <fullName evidence="13">Transporter</fullName>
    </submittedName>
</protein>
<evidence type="ECO:0000256" key="9">
    <source>
        <dbReference type="ARBA" id="ARBA00023303"/>
    </source>
</evidence>
<dbReference type="InterPro" id="IPR027359">
    <property type="entry name" value="Volt_channel_dom_sf"/>
</dbReference>
<keyword evidence="3" id="KW-1003">Cell membrane</keyword>
<dbReference type="AlphaFoldDB" id="A0A2G8RRK7"/>
<evidence type="ECO:0000256" key="8">
    <source>
        <dbReference type="ARBA" id="ARBA00023136"/>
    </source>
</evidence>
<dbReference type="InterPro" id="IPR031846">
    <property type="entry name" value="Hvcn1"/>
</dbReference>
<dbReference type="GO" id="GO:0005886">
    <property type="term" value="C:plasma membrane"/>
    <property type="evidence" value="ECO:0007669"/>
    <property type="project" value="UniProtKB-SubCell"/>
</dbReference>
<accession>A0A2G8RRK7</accession>
<evidence type="ECO:0000256" key="2">
    <source>
        <dbReference type="ARBA" id="ARBA00022448"/>
    </source>
</evidence>
<keyword evidence="14" id="KW-1185">Reference proteome</keyword>
<name>A0A2G8RRK7_9APHY</name>
<reference evidence="13 14" key="1">
    <citation type="journal article" date="2015" name="Sci. Rep.">
        <title>Chromosome-level genome map provides insights into diverse defense mechanisms in the medicinal fungus Ganoderma sinense.</title>
        <authorList>
            <person name="Zhu Y."/>
            <person name="Xu J."/>
            <person name="Sun C."/>
            <person name="Zhou S."/>
            <person name="Xu H."/>
            <person name="Nelson D.R."/>
            <person name="Qian J."/>
            <person name="Song J."/>
            <person name="Luo H."/>
            <person name="Xiang L."/>
            <person name="Li Y."/>
            <person name="Xu Z."/>
            <person name="Ji A."/>
            <person name="Wang L."/>
            <person name="Lu S."/>
            <person name="Hayward A."/>
            <person name="Sun W."/>
            <person name="Li X."/>
            <person name="Schwartz D.C."/>
            <person name="Wang Y."/>
            <person name="Chen S."/>
        </authorList>
    </citation>
    <scope>NUCLEOTIDE SEQUENCE [LARGE SCALE GENOMIC DNA]</scope>
    <source>
        <strain evidence="13 14">ZZ0214-1</strain>
    </source>
</reference>
<keyword evidence="7" id="KW-0406">Ion transport</keyword>
<evidence type="ECO:0000256" key="11">
    <source>
        <dbReference type="SAM" id="MobiDB-lite"/>
    </source>
</evidence>
<keyword evidence="6 12" id="KW-1133">Transmembrane helix</keyword>
<dbReference type="PANTHER" id="PTHR46480:SF1">
    <property type="entry name" value="VOLTAGE-GATED HYDROGEN CHANNEL 1"/>
    <property type="match status" value="1"/>
</dbReference>
<keyword evidence="5" id="KW-0851">Voltage-gated channel</keyword>
<evidence type="ECO:0000256" key="4">
    <source>
        <dbReference type="ARBA" id="ARBA00022692"/>
    </source>
</evidence>
<keyword evidence="4 12" id="KW-0812">Transmembrane</keyword>
<organism evidence="13 14">
    <name type="scientific">Ganoderma sinense ZZ0214-1</name>
    <dbReference type="NCBI Taxonomy" id="1077348"/>
    <lineage>
        <taxon>Eukaryota</taxon>
        <taxon>Fungi</taxon>
        <taxon>Dikarya</taxon>
        <taxon>Basidiomycota</taxon>
        <taxon>Agaricomycotina</taxon>
        <taxon>Agaricomycetes</taxon>
        <taxon>Polyporales</taxon>
        <taxon>Polyporaceae</taxon>
        <taxon>Ganoderma</taxon>
    </lineage>
</organism>
<comment type="caution">
    <text evidence="13">The sequence shown here is derived from an EMBL/GenBank/DDBJ whole genome shotgun (WGS) entry which is preliminary data.</text>
</comment>
<proteinExistence type="predicted"/>
<evidence type="ECO:0000256" key="12">
    <source>
        <dbReference type="SAM" id="Phobius"/>
    </source>
</evidence>
<dbReference type="EMBL" id="AYKW01000067">
    <property type="protein sequence ID" value="PIL24133.1"/>
    <property type="molecule type" value="Genomic_DNA"/>
</dbReference>
<evidence type="ECO:0000256" key="1">
    <source>
        <dbReference type="ARBA" id="ARBA00004651"/>
    </source>
</evidence>
<feature type="coiled-coil region" evidence="10">
    <location>
        <begin position="187"/>
        <end position="221"/>
    </location>
</feature>
<evidence type="ECO:0000256" key="5">
    <source>
        <dbReference type="ARBA" id="ARBA00022882"/>
    </source>
</evidence>
<dbReference type="GO" id="GO:0034702">
    <property type="term" value="C:monoatomic ion channel complex"/>
    <property type="evidence" value="ECO:0007669"/>
    <property type="project" value="UniProtKB-KW"/>
</dbReference>
<evidence type="ECO:0000256" key="3">
    <source>
        <dbReference type="ARBA" id="ARBA00022475"/>
    </source>
</evidence>
<feature type="transmembrane region" description="Helical" evidence="12">
    <location>
        <begin position="47"/>
        <end position="71"/>
    </location>
</feature>